<dbReference type="RefSeq" id="WP_113961132.1">
    <property type="nucleotide sequence ID" value="NZ_QNRR01000011.1"/>
</dbReference>
<name>A0A366H8X3_9BACT</name>
<feature type="binding site" evidence="5">
    <location>
        <position position="67"/>
    </location>
    <ligand>
        <name>a divalent metal cation</name>
        <dbReference type="ChEBI" id="CHEBI:60240"/>
        <label>1</label>
    </ligand>
</feature>
<dbReference type="EMBL" id="QNRR01000011">
    <property type="protein sequence ID" value="RBP38564.1"/>
    <property type="molecule type" value="Genomic_DNA"/>
</dbReference>
<comment type="caution">
    <text evidence="6">The sequence shown here is derived from an EMBL/GenBank/DDBJ whole genome shotgun (WGS) entry which is preliminary data.</text>
</comment>
<dbReference type="InterPro" id="IPR002678">
    <property type="entry name" value="DUF34/NIF3"/>
</dbReference>
<evidence type="ECO:0000256" key="4">
    <source>
        <dbReference type="ARBA" id="ARBA00022723"/>
    </source>
</evidence>
<dbReference type="OrthoDB" id="9792792at2"/>
<keyword evidence="7" id="KW-1185">Reference proteome</keyword>
<feature type="binding site" evidence="5">
    <location>
        <position position="66"/>
    </location>
    <ligand>
        <name>a divalent metal cation</name>
        <dbReference type="ChEBI" id="CHEBI:60240"/>
        <label>1</label>
    </ligand>
</feature>
<feature type="binding site" evidence="5">
    <location>
        <position position="220"/>
    </location>
    <ligand>
        <name>a divalent metal cation</name>
        <dbReference type="ChEBI" id="CHEBI:60240"/>
        <label>1</label>
    </ligand>
</feature>
<comment type="subunit">
    <text evidence="2">Homohexamer.</text>
</comment>
<dbReference type="PANTHER" id="PTHR13799:SF14">
    <property type="entry name" value="GTP CYCLOHYDROLASE 1 TYPE 2 HOMOLOG"/>
    <property type="match status" value="1"/>
</dbReference>
<gene>
    <name evidence="6" type="ORF">DES53_11182</name>
</gene>
<keyword evidence="4 5" id="KW-0479">Metal-binding</keyword>
<dbReference type="FunFam" id="3.40.1390.30:FF:000001">
    <property type="entry name" value="GTP cyclohydrolase 1 type 2"/>
    <property type="match status" value="1"/>
</dbReference>
<comment type="similarity">
    <text evidence="1">Belongs to the GTP cyclohydrolase I type 2/NIF3 family.</text>
</comment>
<feature type="binding site" evidence="5">
    <location>
        <position position="224"/>
    </location>
    <ligand>
        <name>a divalent metal cation</name>
        <dbReference type="ChEBI" id="CHEBI:60240"/>
        <label>1</label>
    </ligand>
</feature>
<dbReference type="GO" id="GO:0005737">
    <property type="term" value="C:cytoplasm"/>
    <property type="evidence" value="ECO:0007669"/>
    <property type="project" value="TreeGrafter"/>
</dbReference>
<dbReference type="SUPFAM" id="SSF102705">
    <property type="entry name" value="NIF3 (NGG1p interacting factor 3)-like"/>
    <property type="match status" value="1"/>
</dbReference>
<evidence type="ECO:0000313" key="6">
    <source>
        <dbReference type="EMBL" id="RBP38564.1"/>
    </source>
</evidence>
<dbReference type="AlphaFoldDB" id="A0A366H8X3"/>
<evidence type="ECO:0000256" key="3">
    <source>
        <dbReference type="ARBA" id="ARBA00022112"/>
    </source>
</evidence>
<evidence type="ECO:0000256" key="5">
    <source>
        <dbReference type="PIRSR" id="PIRSR602678-1"/>
    </source>
</evidence>
<dbReference type="Proteomes" id="UP000253426">
    <property type="component" value="Unassembled WGS sequence"/>
</dbReference>
<sequence>MKLADLTTHLNNLLQVSTVPDYPPALNGLQLQNTRGEITKIAAAVDAHLPVVKAAIARGCDLLLVHHGLFWSGLQPITGAMFEKIKLATENNLAIYSAHLPLDGHLDLGNSILLGRAIEPDAAWEPFFPYKGFNIGVRATVEIPRIELVQRFEQAIEGKSHICAAGPDIVRNIGIVTGGAGSEVAAMKALGIDTFLTGEGPHWSYTLAEELGVNLLYGGHYATETFGVVALAEHLNNTFGLPWEFIDHPTGM</sequence>
<evidence type="ECO:0000313" key="7">
    <source>
        <dbReference type="Proteomes" id="UP000253426"/>
    </source>
</evidence>
<organism evidence="6 7">
    <name type="scientific">Roseimicrobium gellanilyticum</name>
    <dbReference type="NCBI Taxonomy" id="748857"/>
    <lineage>
        <taxon>Bacteria</taxon>
        <taxon>Pseudomonadati</taxon>
        <taxon>Verrucomicrobiota</taxon>
        <taxon>Verrucomicrobiia</taxon>
        <taxon>Verrucomicrobiales</taxon>
        <taxon>Verrucomicrobiaceae</taxon>
        <taxon>Roseimicrobium</taxon>
    </lineage>
</organism>
<dbReference type="Pfam" id="PF01784">
    <property type="entry name" value="DUF34_NIF3"/>
    <property type="match status" value="1"/>
</dbReference>
<dbReference type="GO" id="GO:0046872">
    <property type="term" value="F:metal ion binding"/>
    <property type="evidence" value="ECO:0007669"/>
    <property type="project" value="UniProtKB-KW"/>
</dbReference>
<proteinExistence type="inferred from homology"/>
<evidence type="ECO:0000256" key="1">
    <source>
        <dbReference type="ARBA" id="ARBA00006964"/>
    </source>
</evidence>
<dbReference type="NCBIfam" id="TIGR00486">
    <property type="entry name" value="YbgI_SA1388"/>
    <property type="match status" value="1"/>
</dbReference>
<feature type="binding site" evidence="5">
    <location>
        <position position="103"/>
    </location>
    <ligand>
        <name>a divalent metal cation</name>
        <dbReference type="ChEBI" id="CHEBI:60240"/>
        <label>1</label>
    </ligand>
</feature>
<dbReference type="InterPro" id="IPR036069">
    <property type="entry name" value="DUF34/NIF3_sf"/>
</dbReference>
<dbReference type="PANTHER" id="PTHR13799">
    <property type="entry name" value="NGG1 INTERACTING FACTOR 3"/>
    <property type="match status" value="1"/>
</dbReference>
<protein>
    <recommendedName>
        <fullName evidence="3">GTP cyclohydrolase 1 type 2 homolog</fullName>
    </recommendedName>
</protein>
<reference evidence="6 7" key="1">
    <citation type="submission" date="2018-06" db="EMBL/GenBank/DDBJ databases">
        <title>Genomic Encyclopedia of Type Strains, Phase IV (KMG-IV): sequencing the most valuable type-strain genomes for metagenomic binning, comparative biology and taxonomic classification.</title>
        <authorList>
            <person name="Goeker M."/>
        </authorList>
    </citation>
    <scope>NUCLEOTIDE SEQUENCE [LARGE SCALE GENOMIC DNA]</scope>
    <source>
        <strain evidence="6 7">DSM 25532</strain>
    </source>
</reference>
<dbReference type="Gene3D" id="3.40.1390.30">
    <property type="entry name" value="NIF3 (NGG1p interacting factor 3)-like"/>
    <property type="match status" value="2"/>
</dbReference>
<accession>A0A366H8X3</accession>
<evidence type="ECO:0000256" key="2">
    <source>
        <dbReference type="ARBA" id="ARBA00011643"/>
    </source>
</evidence>